<organism evidence="2 3">
    <name type="scientific">Trypanosoma vivax (strain Y486)</name>
    <dbReference type="NCBI Taxonomy" id="1055687"/>
    <lineage>
        <taxon>Eukaryota</taxon>
        <taxon>Discoba</taxon>
        <taxon>Euglenozoa</taxon>
        <taxon>Kinetoplastea</taxon>
        <taxon>Metakinetoplastina</taxon>
        <taxon>Trypanosomatida</taxon>
        <taxon>Trypanosomatidae</taxon>
        <taxon>Trypanosoma</taxon>
        <taxon>Duttonella</taxon>
    </lineage>
</organism>
<feature type="compositionally biased region" description="Polar residues" evidence="1">
    <location>
        <begin position="493"/>
        <end position="502"/>
    </location>
</feature>
<dbReference type="VEuPathDB" id="TriTrypDB:TvY486_0024030"/>
<evidence type="ECO:0000313" key="2">
    <source>
        <dbReference type="EMBL" id="CCD19694.1"/>
    </source>
</evidence>
<feature type="region of interest" description="Disordered" evidence="1">
    <location>
        <begin position="463"/>
        <end position="502"/>
    </location>
</feature>
<evidence type="ECO:0000256" key="1">
    <source>
        <dbReference type="SAM" id="MobiDB-lite"/>
    </source>
</evidence>
<sequence>MKRNEQFGIPRTLRQLLRRLPFGGCTLYLNELSPPNQIFFLNQCFGARNETHDAAGGKLEPPLRGLRITHQEFIRQFPSGTTARRVVDEQESTVEGAHESSVVPDYAGATLSLVMPPSSRGHLEAYRSLHTNILPKQHIFLLVVPERFFNAAGASVSTEVVLQRHLMDVKRTLHWGEAPTLREASFERRIAEHEMGATTSGDGVLLVKIHGCTIEQAREAAKIAAARKCRLFLLSYGRQRLLCTRGPTLQELGYWCPNAFRSFQLDVRCTAAAPDSSLSSARSLLEEASRGFLQLCNSDNMGPGVGGISHSTDNAPSKPNFISYAVAEVAALHRHAAPTTWSCTADCDLTARLFEALFDERHYCTMDAVLHASKHVVLPFLTGELSTGRLSDASQVTMPRLLRWSEIHSTLRWRYFEPLFGSLSQVVRAEDVFCIGGGRDPVVLPLHRAFVTRTLLPLMRKYQSSLPSTTHQSSKRDNKSRSRNGRGRPKGSTRGSITRSRVKNATVTLNTLDCFNHLVREVMLRDVDPASRKVKHSEGDAQKTLG</sequence>
<feature type="non-terminal residue" evidence="2">
    <location>
        <position position="546"/>
    </location>
</feature>
<proteinExistence type="predicted"/>
<feature type="compositionally biased region" description="Polar residues" evidence="1">
    <location>
        <begin position="463"/>
        <end position="472"/>
    </location>
</feature>
<name>F9WQ67_TRYVY</name>
<dbReference type="AlphaFoldDB" id="F9WQ67"/>
<dbReference type="EMBL" id="CAEX01003941">
    <property type="protein sequence ID" value="CCD19694.1"/>
    <property type="molecule type" value="Genomic_DNA"/>
</dbReference>
<keyword evidence="3" id="KW-1185">Reference proteome</keyword>
<gene>
    <name evidence="2" type="ORF">TvY486_0024030</name>
</gene>
<reference evidence="2 3" key="1">
    <citation type="journal article" date="2012" name="Proc. Natl. Acad. Sci. U.S.A.">
        <title>Antigenic diversity is generated by distinct evolutionary mechanisms in African trypanosome species.</title>
        <authorList>
            <person name="Jackson A.P."/>
            <person name="Berry A."/>
            <person name="Aslett M."/>
            <person name="Allison H.C."/>
            <person name="Burton P."/>
            <person name="Vavrova-Anderson J."/>
            <person name="Brown R."/>
            <person name="Browne H."/>
            <person name="Corton N."/>
            <person name="Hauser H."/>
            <person name="Gamble J."/>
            <person name="Gilderthorp R."/>
            <person name="Marcello L."/>
            <person name="McQuillan J."/>
            <person name="Otto T.D."/>
            <person name="Quail M.A."/>
            <person name="Sanders M.J."/>
            <person name="van Tonder A."/>
            <person name="Ginger M.L."/>
            <person name="Field M.C."/>
            <person name="Barry J.D."/>
            <person name="Hertz-Fowler C."/>
            <person name="Berriman M."/>
        </authorList>
    </citation>
    <scope>NUCLEOTIDE SEQUENCE</scope>
    <source>
        <strain evidence="2 3">Y486</strain>
    </source>
</reference>
<protein>
    <submittedName>
        <fullName evidence="2">Uncharacterized protein</fullName>
    </submittedName>
</protein>
<feature type="compositionally biased region" description="Basic residues" evidence="1">
    <location>
        <begin position="481"/>
        <end position="491"/>
    </location>
</feature>
<accession>F9WQ67</accession>
<dbReference type="Proteomes" id="UP000009027">
    <property type="component" value="Unassembled WGS sequence"/>
</dbReference>
<evidence type="ECO:0000313" key="3">
    <source>
        <dbReference type="Proteomes" id="UP000009027"/>
    </source>
</evidence>